<dbReference type="AlphaFoldDB" id="A0A9E2L2H9"/>
<proteinExistence type="predicted"/>
<dbReference type="EMBL" id="JAHLFV010000163">
    <property type="protein sequence ID" value="MBU3850267.1"/>
    <property type="molecule type" value="Genomic_DNA"/>
</dbReference>
<accession>A0A9E2L2H9</accession>
<evidence type="ECO:0000313" key="3">
    <source>
        <dbReference type="Proteomes" id="UP000823914"/>
    </source>
</evidence>
<keyword evidence="1" id="KW-1133">Transmembrane helix</keyword>
<keyword evidence="1" id="KW-0472">Membrane</keyword>
<feature type="transmembrane region" description="Helical" evidence="1">
    <location>
        <begin position="20"/>
        <end position="39"/>
    </location>
</feature>
<evidence type="ECO:0000256" key="1">
    <source>
        <dbReference type="SAM" id="Phobius"/>
    </source>
</evidence>
<name>A0A9E2L2H9_9SPIR</name>
<comment type="caution">
    <text evidence="2">The sequence shown here is derived from an EMBL/GenBank/DDBJ whole genome shotgun (WGS) entry which is preliminary data.</text>
</comment>
<sequence length="139" mass="15937">MDKKLNNAQIYEELYKDNVLFLGLNRSMFLILLCTLIILSVLFKYTGAIITGIIYCISVIILKIDHNLLRIILRSVIKKEKLTKYQFQFLTDTIVYVKKKKKKSGILMTSFSLLNLIGDDFFSDTINNAIKSISQTGGF</sequence>
<organism evidence="2 3">
    <name type="scientific">Candidatus Treponema excrementipullorum</name>
    <dbReference type="NCBI Taxonomy" id="2838768"/>
    <lineage>
        <taxon>Bacteria</taxon>
        <taxon>Pseudomonadati</taxon>
        <taxon>Spirochaetota</taxon>
        <taxon>Spirochaetia</taxon>
        <taxon>Spirochaetales</taxon>
        <taxon>Treponemataceae</taxon>
        <taxon>Treponema</taxon>
    </lineage>
</organism>
<evidence type="ECO:0000313" key="2">
    <source>
        <dbReference type="EMBL" id="MBU3850267.1"/>
    </source>
</evidence>
<protein>
    <submittedName>
        <fullName evidence="2">Uncharacterized protein</fullName>
    </submittedName>
</protein>
<keyword evidence="1" id="KW-0812">Transmembrane</keyword>
<feature type="transmembrane region" description="Helical" evidence="1">
    <location>
        <begin position="45"/>
        <end position="64"/>
    </location>
</feature>
<dbReference type="Proteomes" id="UP000823914">
    <property type="component" value="Unassembled WGS sequence"/>
</dbReference>
<gene>
    <name evidence="2" type="ORF">IAA16_06850</name>
</gene>
<reference evidence="2" key="2">
    <citation type="submission" date="2021-04" db="EMBL/GenBank/DDBJ databases">
        <authorList>
            <person name="Gilroy R."/>
        </authorList>
    </citation>
    <scope>NUCLEOTIDE SEQUENCE</scope>
    <source>
        <strain evidence="2">Gambia15-2214</strain>
    </source>
</reference>
<reference evidence="2" key="1">
    <citation type="journal article" date="2021" name="PeerJ">
        <title>Extensive microbial diversity within the chicken gut microbiome revealed by metagenomics and culture.</title>
        <authorList>
            <person name="Gilroy R."/>
            <person name="Ravi A."/>
            <person name="Getino M."/>
            <person name="Pursley I."/>
            <person name="Horton D.L."/>
            <person name="Alikhan N.F."/>
            <person name="Baker D."/>
            <person name="Gharbi K."/>
            <person name="Hall N."/>
            <person name="Watson M."/>
            <person name="Adriaenssens E.M."/>
            <person name="Foster-Nyarko E."/>
            <person name="Jarju S."/>
            <person name="Secka A."/>
            <person name="Antonio M."/>
            <person name="Oren A."/>
            <person name="Chaudhuri R.R."/>
            <person name="La Ragione R."/>
            <person name="Hildebrand F."/>
            <person name="Pallen M.J."/>
        </authorList>
    </citation>
    <scope>NUCLEOTIDE SEQUENCE</scope>
    <source>
        <strain evidence="2">Gambia15-2214</strain>
    </source>
</reference>